<dbReference type="Proteomes" id="UP000184364">
    <property type="component" value="Unassembled WGS sequence"/>
</dbReference>
<feature type="signal peptide" evidence="2">
    <location>
        <begin position="1"/>
        <end position="19"/>
    </location>
</feature>
<dbReference type="AlphaFoldDB" id="A0A1M6X3K0"/>
<feature type="region of interest" description="Disordered" evidence="1">
    <location>
        <begin position="185"/>
        <end position="206"/>
    </location>
</feature>
<organism evidence="3 4">
    <name type="scientific">Chryseobacterium polytrichastri</name>
    <dbReference type="NCBI Taxonomy" id="1302687"/>
    <lineage>
        <taxon>Bacteria</taxon>
        <taxon>Pseudomonadati</taxon>
        <taxon>Bacteroidota</taxon>
        <taxon>Flavobacteriia</taxon>
        <taxon>Flavobacteriales</taxon>
        <taxon>Weeksellaceae</taxon>
        <taxon>Chryseobacterium group</taxon>
        <taxon>Chryseobacterium</taxon>
    </lineage>
</organism>
<feature type="compositionally biased region" description="Polar residues" evidence="1">
    <location>
        <begin position="187"/>
        <end position="206"/>
    </location>
</feature>
<evidence type="ECO:0000256" key="1">
    <source>
        <dbReference type="SAM" id="MobiDB-lite"/>
    </source>
</evidence>
<reference evidence="4" key="1">
    <citation type="submission" date="2016-11" db="EMBL/GenBank/DDBJ databases">
        <authorList>
            <person name="Varghese N."/>
            <person name="Submissions S."/>
        </authorList>
    </citation>
    <scope>NUCLEOTIDE SEQUENCE [LARGE SCALE GENOMIC DNA]</scope>
    <source>
        <strain evidence="4">DSM 26899</strain>
    </source>
</reference>
<dbReference type="OrthoDB" id="1250422at2"/>
<dbReference type="RefSeq" id="WP_073292483.1">
    <property type="nucleotide sequence ID" value="NZ_FRAV01000010.1"/>
</dbReference>
<keyword evidence="4" id="KW-1185">Reference proteome</keyword>
<protein>
    <recommendedName>
        <fullName evidence="5">Tetratricopeptide repeat-containing protein</fullName>
    </recommendedName>
</protein>
<dbReference type="STRING" id="1302687.SAMN05444267_101078"/>
<gene>
    <name evidence="3" type="ORF">SAMN05444267_101078</name>
</gene>
<feature type="chain" id="PRO_5012319496" description="Tetratricopeptide repeat-containing protein" evidence="2">
    <location>
        <begin position="20"/>
        <end position="206"/>
    </location>
</feature>
<sequence length="206" mass="22865">MKKLLLILSFFVAGISANAQSYTEKDFQQSVLQTNTAKTKSDYDNLFQKFSKFTSTKTSERWLAYYYAAVSMYLKTEVQINQTTHEDLSASNALAVKFANGALSSQQDNAEINILIGLIYFQKIQINESTDVQKDLDIISKIIAKAEAASPNNPRLAILKARMKEKSGDKTAAEILLKKAASGFEGKNSTSSTLPMWGKQLTQVNK</sequence>
<accession>A0A1M6X3K0</accession>
<evidence type="ECO:0000313" key="4">
    <source>
        <dbReference type="Proteomes" id="UP000184364"/>
    </source>
</evidence>
<name>A0A1M6X3K0_9FLAO</name>
<evidence type="ECO:0000313" key="3">
    <source>
        <dbReference type="EMBL" id="SHL00439.1"/>
    </source>
</evidence>
<evidence type="ECO:0008006" key="5">
    <source>
        <dbReference type="Google" id="ProtNLM"/>
    </source>
</evidence>
<evidence type="ECO:0000256" key="2">
    <source>
        <dbReference type="SAM" id="SignalP"/>
    </source>
</evidence>
<dbReference type="EMBL" id="FRAV01000010">
    <property type="protein sequence ID" value="SHL00439.1"/>
    <property type="molecule type" value="Genomic_DNA"/>
</dbReference>
<proteinExistence type="predicted"/>
<keyword evidence="2" id="KW-0732">Signal</keyword>